<keyword evidence="4 15" id="KW-0808">Transferase</keyword>
<feature type="chain" id="PRO_5026307340" description="EGF domain-specific O-linked N-acetylglucosamine transferase" evidence="13">
    <location>
        <begin position="22"/>
        <end position="529"/>
    </location>
</feature>
<evidence type="ECO:0000256" key="8">
    <source>
        <dbReference type="ARBA" id="ARBA00037761"/>
    </source>
</evidence>
<sequence length="529" mass="62240">MVSFTCLSIFVICSLCSTARGSFLDLHPQHIPYVLLNHPKLKEECKENANCSTALKDNVCWGYEEGCEEERRFGSKTEHCQTEFFKQNFWEGVDFGYIRERIKEFEQLPICKPKTNEDSLLQCSRYTRYCHGRNLYFNFRKLGVESSRDKYREDLFDPSDIGGSCDLDKDLLKQQSEHKSALQSWYAELENFSQLPFKPMKSRRCDVTINGTVVFMKLDYGGNMFHHFCDFFNLYASQHVNGSWFGRDIQIVMWDTSSSHYFDPFSLTWKVFSDNPVIPLVDWAGKKVCIHDVMFPLLPRMRRGLYYNTYVPAGCVGSNLFRAFSQHVLHRLNISQDGVQEKKGAPLLRVTLLERGKPENENVYRKIRNQKDLVKVLREFRDVKVKVVEYNWREMPFEKQLSITQNSDIFIGMHGAGLAHFMFLPDWALAFELYNCGDANCYNDLARLRGLNYMTWSNGPDNSEPKPSDQHKHHKYGDNPKFWNWWFDPRRFRQLIREAREKVLSHPAYVRAWKERFGDIQSEQSKTEL</sequence>
<evidence type="ECO:0000256" key="12">
    <source>
        <dbReference type="ARBA" id="ARBA00049432"/>
    </source>
</evidence>
<dbReference type="EMBL" id="LR784883">
    <property type="protein sequence ID" value="CAB3242779.1"/>
    <property type="molecule type" value="mRNA"/>
</dbReference>
<keyword evidence="5 13" id="KW-0732">Signal</keyword>
<evidence type="ECO:0000313" key="15">
    <source>
        <dbReference type="EMBL" id="CAB3242779.1"/>
    </source>
</evidence>
<keyword evidence="3" id="KW-0328">Glycosyltransferase</keyword>
<dbReference type="EC" id="2.4.1.255" evidence="2"/>
<feature type="domain" description="Glycosyltransferase 61 catalytic" evidence="14">
    <location>
        <begin position="291"/>
        <end position="426"/>
    </location>
</feature>
<reference evidence="15" key="1">
    <citation type="submission" date="2020-04" db="EMBL/GenBank/DDBJ databases">
        <authorList>
            <person name="Neveu A P."/>
        </authorList>
    </citation>
    <scope>NUCLEOTIDE SEQUENCE</scope>
    <source>
        <tissue evidence="15">Whole embryo</tissue>
    </source>
</reference>
<evidence type="ECO:0000256" key="9">
    <source>
        <dbReference type="ARBA" id="ARBA00040944"/>
    </source>
</evidence>
<evidence type="ECO:0000256" key="1">
    <source>
        <dbReference type="ARBA" id="ARBA00005449"/>
    </source>
</evidence>
<dbReference type="GO" id="GO:0005788">
    <property type="term" value="C:endoplasmic reticulum lumen"/>
    <property type="evidence" value="ECO:0007669"/>
    <property type="project" value="TreeGrafter"/>
</dbReference>
<dbReference type="GO" id="GO:0097363">
    <property type="term" value="F:protein O-acetylglucosaminyltransferase activity"/>
    <property type="evidence" value="ECO:0007669"/>
    <property type="project" value="UniProtKB-EC"/>
</dbReference>
<keyword evidence="6" id="KW-0256">Endoplasmic reticulum</keyword>
<dbReference type="AlphaFoldDB" id="A0A6F9DCU4"/>
<dbReference type="InterPro" id="IPR049625">
    <property type="entry name" value="Glyco_transf_61_cat"/>
</dbReference>
<evidence type="ECO:0000256" key="2">
    <source>
        <dbReference type="ARBA" id="ARBA00011970"/>
    </source>
</evidence>
<evidence type="ECO:0000256" key="3">
    <source>
        <dbReference type="ARBA" id="ARBA00022676"/>
    </source>
</evidence>
<protein>
    <recommendedName>
        <fullName evidence="9">EGF domain-specific O-linked N-acetylglucosamine transferase</fullName>
        <ecNumber evidence="2">2.4.1.255</ecNumber>
    </recommendedName>
    <alternativeName>
        <fullName evidence="10">Extracellular O-linked N-acetylglucosamine transferase</fullName>
    </alternativeName>
</protein>
<name>A0A6F9DCU4_9ASCI</name>
<comment type="catalytic activity">
    <reaction evidence="11">
        <text>L-seryl-[protein] + UDP-N-acetyl-alpha-D-glucosamine = 3-O-(N-acetyl-beta-D-glucosaminyl)-L-seryl-[protein] + UDP + H(+)</text>
        <dbReference type="Rhea" id="RHEA:48904"/>
        <dbReference type="Rhea" id="RHEA-COMP:9863"/>
        <dbReference type="Rhea" id="RHEA-COMP:12251"/>
        <dbReference type="ChEBI" id="CHEBI:15378"/>
        <dbReference type="ChEBI" id="CHEBI:29999"/>
        <dbReference type="ChEBI" id="CHEBI:57705"/>
        <dbReference type="ChEBI" id="CHEBI:58223"/>
        <dbReference type="ChEBI" id="CHEBI:90838"/>
        <dbReference type="EC" id="2.4.1.255"/>
    </reaction>
</comment>
<evidence type="ECO:0000259" key="14">
    <source>
        <dbReference type="Pfam" id="PF04577"/>
    </source>
</evidence>
<organism evidence="15">
    <name type="scientific">Phallusia mammillata</name>
    <dbReference type="NCBI Taxonomy" id="59560"/>
    <lineage>
        <taxon>Eukaryota</taxon>
        <taxon>Metazoa</taxon>
        <taxon>Chordata</taxon>
        <taxon>Tunicata</taxon>
        <taxon>Ascidiacea</taxon>
        <taxon>Phlebobranchia</taxon>
        <taxon>Ascidiidae</taxon>
        <taxon>Phallusia</taxon>
    </lineage>
</organism>
<dbReference type="InterPro" id="IPR007657">
    <property type="entry name" value="Glycosyltransferase_61"/>
</dbReference>
<feature type="signal peptide" evidence="13">
    <location>
        <begin position="1"/>
        <end position="21"/>
    </location>
</feature>
<evidence type="ECO:0000256" key="4">
    <source>
        <dbReference type="ARBA" id="ARBA00022679"/>
    </source>
</evidence>
<dbReference type="PANTHER" id="PTHR20961">
    <property type="entry name" value="GLYCOSYLTRANSFERASE"/>
    <property type="match status" value="1"/>
</dbReference>
<comment type="similarity">
    <text evidence="1">Belongs to the glycosyltransferase 61 family.</text>
</comment>
<evidence type="ECO:0000256" key="7">
    <source>
        <dbReference type="ARBA" id="ARBA00023180"/>
    </source>
</evidence>
<dbReference type="PANTHER" id="PTHR20961:SF148">
    <property type="entry name" value="EGF DOMAIN-SPECIFIC O-LINKED N-ACETYLGLUCOSAMINE TRANSFERASE"/>
    <property type="match status" value="1"/>
</dbReference>
<evidence type="ECO:0000256" key="10">
    <source>
        <dbReference type="ARBA" id="ARBA00042574"/>
    </source>
</evidence>
<dbReference type="Pfam" id="PF04577">
    <property type="entry name" value="Glyco_transf_61"/>
    <property type="match status" value="1"/>
</dbReference>
<evidence type="ECO:0000256" key="5">
    <source>
        <dbReference type="ARBA" id="ARBA00022729"/>
    </source>
</evidence>
<accession>A0A6F9DCU4</accession>
<keyword evidence="7" id="KW-0325">Glycoprotein</keyword>
<comment type="function">
    <text evidence="8">Catalyzes the transfer of a single N-acetylglucosamine from UDP-GlcNAc to a serine or threonine residue in extracellular proteins resulting in their modification with a beta-linked N-acetylglucosamine (O-GlcNAc). Specifically glycosylates the Thr residue located between the fifth and sixth conserved cysteines of folded EGF-like domains.</text>
</comment>
<proteinExistence type="evidence at transcript level"/>
<evidence type="ECO:0000256" key="13">
    <source>
        <dbReference type="SAM" id="SignalP"/>
    </source>
</evidence>
<comment type="catalytic activity">
    <reaction evidence="12">
        <text>L-threonyl-[protein] + UDP-N-acetyl-alpha-D-glucosamine = 3-O-(N-acetyl-beta-D-glucosaminyl)-L-threonyl-[protein] + UDP + H(+)</text>
        <dbReference type="Rhea" id="RHEA:48908"/>
        <dbReference type="Rhea" id="RHEA-COMP:11060"/>
        <dbReference type="Rhea" id="RHEA-COMP:12252"/>
        <dbReference type="ChEBI" id="CHEBI:15378"/>
        <dbReference type="ChEBI" id="CHEBI:30013"/>
        <dbReference type="ChEBI" id="CHEBI:57705"/>
        <dbReference type="ChEBI" id="CHEBI:58223"/>
        <dbReference type="ChEBI" id="CHEBI:90840"/>
        <dbReference type="EC" id="2.4.1.255"/>
    </reaction>
</comment>
<gene>
    <name evidence="15" type="primary">Eogt-003</name>
</gene>
<evidence type="ECO:0000256" key="11">
    <source>
        <dbReference type="ARBA" id="ARBA00048317"/>
    </source>
</evidence>
<evidence type="ECO:0000256" key="6">
    <source>
        <dbReference type="ARBA" id="ARBA00022824"/>
    </source>
</evidence>